<dbReference type="Gene3D" id="1.20.1250.20">
    <property type="entry name" value="MFS general substrate transporter like domains"/>
    <property type="match status" value="1"/>
</dbReference>
<dbReference type="RefSeq" id="WP_089224605.1">
    <property type="nucleotide sequence ID" value="NZ_FZOF01000007.1"/>
</dbReference>
<dbReference type="CDD" id="cd06173">
    <property type="entry name" value="MFS_MefA_like"/>
    <property type="match status" value="1"/>
</dbReference>
<dbReference type="PANTHER" id="PTHR23513">
    <property type="entry name" value="INTEGRAL MEMBRANE EFFLUX PROTEIN-RELATED"/>
    <property type="match status" value="1"/>
</dbReference>
<feature type="transmembrane region" description="Helical" evidence="7">
    <location>
        <begin position="380"/>
        <end position="401"/>
    </location>
</feature>
<dbReference type="GO" id="GO:0005886">
    <property type="term" value="C:plasma membrane"/>
    <property type="evidence" value="ECO:0007669"/>
    <property type="project" value="UniProtKB-SubCell"/>
</dbReference>
<evidence type="ECO:0000313" key="9">
    <source>
        <dbReference type="Proteomes" id="UP000198280"/>
    </source>
</evidence>
<protein>
    <submittedName>
        <fullName evidence="8">Predicted arabinose efflux permease, MFS family</fullName>
    </submittedName>
</protein>
<feature type="transmembrane region" description="Helical" evidence="7">
    <location>
        <begin position="264"/>
        <end position="286"/>
    </location>
</feature>
<dbReference type="GO" id="GO:0022857">
    <property type="term" value="F:transmembrane transporter activity"/>
    <property type="evidence" value="ECO:0007669"/>
    <property type="project" value="InterPro"/>
</dbReference>
<feature type="transmembrane region" description="Helical" evidence="7">
    <location>
        <begin position="21"/>
        <end position="48"/>
    </location>
</feature>
<dbReference type="Pfam" id="PF07690">
    <property type="entry name" value="MFS_1"/>
    <property type="match status" value="1"/>
</dbReference>
<evidence type="ECO:0000313" key="8">
    <source>
        <dbReference type="EMBL" id="SNS62337.1"/>
    </source>
</evidence>
<name>A0A239FZ69_9ACTN</name>
<evidence type="ECO:0000256" key="7">
    <source>
        <dbReference type="SAM" id="Phobius"/>
    </source>
</evidence>
<keyword evidence="3 7" id="KW-0812">Transmembrane</keyword>
<feature type="transmembrane region" description="Helical" evidence="7">
    <location>
        <begin position="149"/>
        <end position="171"/>
    </location>
</feature>
<evidence type="ECO:0000256" key="6">
    <source>
        <dbReference type="SAM" id="MobiDB-lite"/>
    </source>
</evidence>
<dbReference type="InterPro" id="IPR011701">
    <property type="entry name" value="MFS"/>
</dbReference>
<evidence type="ECO:0000256" key="3">
    <source>
        <dbReference type="ARBA" id="ARBA00022692"/>
    </source>
</evidence>
<feature type="transmembrane region" description="Helical" evidence="7">
    <location>
        <begin position="318"/>
        <end position="342"/>
    </location>
</feature>
<gene>
    <name evidence="8" type="ORF">SAMN05216252_107155</name>
</gene>
<comment type="subcellular location">
    <subcellularLocation>
        <location evidence="1">Cell membrane</location>
        <topology evidence="1">Multi-pass membrane protein</topology>
    </subcellularLocation>
</comment>
<keyword evidence="9" id="KW-1185">Reference proteome</keyword>
<keyword evidence="5 7" id="KW-0472">Membrane</keyword>
<evidence type="ECO:0000256" key="4">
    <source>
        <dbReference type="ARBA" id="ARBA00022989"/>
    </source>
</evidence>
<accession>A0A239FZ69</accession>
<proteinExistence type="predicted"/>
<dbReference type="AlphaFoldDB" id="A0A239FZ69"/>
<dbReference type="EMBL" id="FZOF01000007">
    <property type="protein sequence ID" value="SNS62337.1"/>
    <property type="molecule type" value="Genomic_DNA"/>
</dbReference>
<evidence type="ECO:0000256" key="1">
    <source>
        <dbReference type="ARBA" id="ARBA00004651"/>
    </source>
</evidence>
<dbReference type="OrthoDB" id="4528313at2"/>
<feature type="region of interest" description="Disordered" evidence="6">
    <location>
        <begin position="414"/>
        <end position="444"/>
    </location>
</feature>
<keyword evidence="4 7" id="KW-1133">Transmembrane helix</keyword>
<feature type="transmembrane region" description="Helical" evidence="7">
    <location>
        <begin position="177"/>
        <end position="196"/>
    </location>
</feature>
<feature type="transmembrane region" description="Helical" evidence="7">
    <location>
        <begin position="54"/>
        <end position="72"/>
    </location>
</feature>
<sequence>MTRDVSHRPHFPDWAGRNFRLLAASAFVTGLGASGAVVASAFAVLQVGGGGTEIGLVAAARTVPLVVFLLIGGAVADRLPRHRVMVAANCLNTVSQGLFAVLVLTGRAEIWHMAVLSALGGTGQAFFAPANEGMLLSTVDSTHAARAFAVFRLGVNGANVGGAALAGALVALAGPGWVLAVDAMCFAVAAGLRSLLRVSPAALRDRAERRGGGLLGDLRDGWREFASRRWLWGIVVQFSVVNAVITAADAVYGPLVAREHLGGAGPWGAALAAFGAGNLLGGLLMLRWRPRRILLAGVLCVFPFSLPAAALALAVPVPLLACAMLVAGMSIEVFGVAWMMALHQEIPEDKLSRVAAYDWFGSVSMMPIGTALAGPAADAFGLYGALWGCAGLTVLLTGAVLTVPEVRRLRRVDDPAGGRTVAQGGQPTPKEPSGGIGEGTASLS</sequence>
<feature type="transmembrane region" description="Helical" evidence="7">
    <location>
        <begin position="354"/>
        <end position="374"/>
    </location>
</feature>
<reference evidence="8 9" key="1">
    <citation type="submission" date="2017-06" db="EMBL/GenBank/DDBJ databases">
        <authorList>
            <person name="Kim H.J."/>
            <person name="Triplett B.A."/>
        </authorList>
    </citation>
    <scope>NUCLEOTIDE SEQUENCE [LARGE SCALE GENOMIC DNA]</scope>
    <source>
        <strain evidence="8 9">CGMCC 4.1858</strain>
    </source>
</reference>
<evidence type="ECO:0000256" key="2">
    <source>
        <dbReference type="ARBA" id="ARBA00022475"/>
    </source>
</evidence>
<feature type="transmembrane region" description="Helical" evidence="7">
    <location>
        <begin position="293"/>
        <end position="312"/>
    </location>
</feature>
<dbReference type="PANTHER" id="PTHR23513:SF11">
    <property type="entry name" value="STAPHYLOFERRIN A TRANSPORTER"/>
    <property type="match status" value="1"/>
</dbReference>
<dbReference type="SUPFAM" id="SSF103473">
    <property type="entry name" value="MFS general substrate transporter"/>
    <property type="match status" value="1"/>
</dbReference>
<feature type="transmembrane region" description="Helical" evidence="7">
    <location>
        <begin position="230"/>
        <end position="252"/>
    </location>
</feature>
<dbReference type="Proteomes" id="UP000198280">
    <property type="component" value="Unassembled WGS sequence"/>
</dbReference>
<evidence type="ECO:0000256" key="5">
    <source>
        <dbReference type="ARBA" id="ARBA00023136"/>
    </source>
</evidence>
<keyword evidence="2" id="KW-1003">Cell membrane</keyword>
<organism evidence="8 9">
    <name type="scientific">Actinacidiphila glaucinigra</name>
    <dbReference type="NCBI Taxonomy" id="235986"/>
    <lineage>
        <taxon>Bacteria</taxon>
        <taxon>Bacillati</taxon>
        <taxon>Actinomycetota</taxon>
        <taxon>Actinomycetes</taxon>
        <taxon>Kitasatosporales</taxon>
        <taxon>Streptomycetaceae</taxon>
        <taxon>Actinacidiphila</taxon>
    </lineage>
</organism>
<dbReference type="InterPro" id="IPR036259">
    <property type="entry name" value="MFS_trans_sf"/>
</dbReference>